<reference evidence="4 5" key="2">
    <citation type="journal article" date="2011" name="Stand. Genomic Sci.">
        <title>Complete genome sequence of Mahella australiensis type strain (50-1 BON).</title>
        <authorList>
            <person name="Sikorski J."/>
            <person name="Teshima H."/>
            <person name="Nolan M."/>
            <person name="Lucas S."/>
            <person name="Hammon N."/>
            <person name="Deshpande S."/>
            <person name="Cheng J.F."/>
            <person name="Pitluck S."/>
            <person name="Liolios K."/>
            <person name="Pagani I."/>
            <person name="Ivanova N."/>
            <person name="Huntemann M."/>
            <person name="Mavromatis K."/>
            <person name="Ovchinikova G."/>
            <person name="Pati A."/>
            <person name="Tapia R."/>
            <person name="Han C."/>
            <person name="Goodwin L."/>
            <person name="Chen A."/>
            <person name="Palaniappan K."/>
            <person name="Land M."/>
            <person name="Hauser L."/>
            <person name="Ngatchou-Djao O.D."/>
            <person name="Rohde M."/>
            <person name="Pukall R."/>
            <person name="Spring S."/>
            <person name="Abt B."/>
            <person name="Goker M."/>
            <person name="Detter J.C."/>
            <person name="Woyke T."/>
            <person name="Bristow J."/>
            <person name="Markowitz V."/>
            <person name="Hugenholtz P."/>
            <person name="Eisen J.A."/>
            <person name="Kyrpides N.C."/>
            <person name="Klenk H.P."/>
            <person name="Lapidus A."/>
        </authorList>
    </citation>
    <scope>NUCLEOTIDE SEQUENCE [LARGE SCALE GENOMIC DNA]</scope>
    <source>
        <strain evidence="5">DSM 15567 / CIP 107919 / 50-1 BON</strain>
    </source>
</reference>
<feature type="domain" description="DAHP synthase ferredoxin-like" evidence="3">
    <location>
        <begin position="1"/>
        <end position="67"/>
    </location>
</feature>
<dbReference type="Pfam" id="PF18152">
    <property type="entry name" value="DAHP_snth_FXD"/>
    <property type="match status" value="1"/>
</dbReference>
<dbReference type="SUPFAM" id="SSF51569">
    <property type="entry name" value="Aldolase"/>
    <property type="match status" value="1"/>
</dbReference>
<name>F3ZX89_MAHA5</name>
<dbReference type="GO" id="GO:0003849">
    <property type="term" value="F:3-deoxy-7-phosphoheptulonate synthase activity"/>
    <property type="evidence" value="ECO:0007669"/>
    <property type="project" value="UniProtKB-EC"/>
</dbReference>
<dbReference type="Pfam" id="PF00793">
    <property type="entry name" value="DAHP_synth_1"/>
    <property type="match status" value="1"/>
</dbReference>
<evidence type="ECO:0000313" key="5">
    <source>
        <dbReference type="Proteomes" id="UP000008457"/>
    </source>
</evidence>
<feature type="domain" description="DAHP synthetase I/KDSA" evidence="2">
    <location>
        <begin position="83"/>
        <end position="327"/>
    </location>
</feature>
<dbReference type="STRING" id="697281.Mahau_1352"/>
<dbReference type="NCBIfam" id="TIGR01361">
    <property type="entry name" value="DAHP_synth_Bsub"/>
    <property type="match status" value="1"/>
</dbReference>
<sequence>MIIVMQPNADKEQIKHVEEQIKAFGFQAHPIYGEFKTVIGAIGDKTGFDSQVFLNMPGVETVVPIMKPYKLVSRELKSDNTVVDVNGVKIGDEKLISIAGPCAIESERQIMDIACAVKKAGADMLRGGAYKPRTSPYAFQGLGEDGLKLLAQAGQETGLRVVTEVVDPRDVELVASYADMLQIGARNMQNYRLLQEIGASKKPVILKRGISATIEEWLMAAEYILYNGNTNVVLCERGIRTYETATRNTLDLNAIPLLKELTHLPVIVDPSHATGLWRLVPSVSMGVIAAGADGLIIEVHNDPSHALSDGPQSILPERFAELMVNLKALAAIIGRSI</sequence>
<protein>
    <submittedName>
        <fullName evidence="4">3-deoxy-D-arabinoheptulosonate-7-phosphate synthase</fullName>
        <ecNumber evidence="4">2.5.1.54</ecNumber>
    </submittedName>
</protein>
<dbReference type="InterPro" id="IPR013785">
    <property type="entry name" value="Aldolase_TIM"/>
</dbReference>
<reference evidence="5" key="1">
    <citation type="submission" date="2010-11" db="EMBL/GenBank/DDBJ databases">
        <title>The complete genome of Mahella australiensis DSM 15567.</title>
        <authorList>
            <consortium name="US DOE Joint Genome Institute (JGI-PGF)"/>
            <person name="Lucas S."/>
            <person name="Copeland A."/>
            <person name="Lapidus A."/>
            <person name="Bruce D."/>
            <person name="Goodwin L."/>
            <person name="Pitluck S."/>
            <person name="Kyrpides N."/>
            <person name="Mavromatis K."/>
            <person name="Pagani I."/>
            <person name="Ivanova N."/>
            <person name="Teshima H."/>
            <person name="Brettin T."/>
            <person name="Detter J.C."/>
            <person name="Han C."/>
            <person name="Tapia R."/>
            <person name="Land M."/>
            <person name="Hauser L."/>
            <person name="Markowitz V."/>
            <person name="Cheng J.-F."/>
            <person name="Hugenholtz P."/>
            <person name="Woyke T."/>
            <person name="Wu D."/>
            <person name="Spring S."/>
            <person name="Pukall R."/>
            <person name="Steenblock K."/>
            <person name="Schneider S."/>
            <person name="Klenk H.-P."/>
            <person name="Eisen J.A."/>
        </authorList>
    </citation>
    <scope>NUCLEOTIDE SEQUENCE [LARGE SCALE GENOMIC DNA]</scope>
    <source>
        <strain evidence="5">DSM 15567 / CIP 107919 / 50-1 BON</strain>
    </source>
</reference>
<dbReference type="GO" id="GO:0016832">
    <property type="term" value="F:aldehyde-lyase activity"/>
    <property type="evidence" value="ECO:0007669"/>
    <property type="project" value="InterPro"/>
</dbReference>
<keyword evidence="5" id="KW-1185">Reference proteome</keyword>
<evidence type="ECO:0000313" key="4">
    <source>
        <dbReference type="EMBL" id="AEE96546.1"/>
    </source>
</evidence>
<evidence type="ECO:0000259" key="2">
    <source>
        <dbReference type="Pfam" id="PF00793"/>
    </source>
</evidence>
<dbReference type="Gene3D" id="3.30.70.1140">
    <property type="entry name" value="Phospho-2-dehydro-3-deoxyheptonate aldolase, domain 1"/>
    <property type="match status" value="1"/>
</dbReference>
<dbReference type="Proteomes" id="UP000008457">
    <property type="component" value="Chromosome"/>
</dbReference>
<dbReference type="AlphaFoldDB" id="F3ZX89"/>
<dbReference type="KEGG" id="mas:Mahau_1352"/>
<dbReference type="NCBIfam" id="NF006421">
    <property type="entry name" value="PRK08673.1"/>
    <property type="match status" value="1"/>
</dbReference>
<accession>F3ZX89</accession>
<dbReference type="HOGENOM" id="CLU_062599_0_0_9"/>
<dbReference type="InterPro" id="IPR006268">
    <property type="entry name" value="DAHP_syn_2"/>
</dbReference>
<evidence type="ECO:0000256" key="1">
    <source>
        <dbReference type="ARBA" id="ARBA00022679"/>
    </source>
</evidence>
<dbReference type="NCBIfam" id="NF009239">
    <property type="entry name" value="PRK12595.1"/>
    <property type="match status" value="1"/>
</dbReference>
<gene>
    <name evidence="4" type="ordered locus">Mahau_1352</name>
</gene>
<dbReference type="Gene3D" id="3.20.20.70">
    <property type="entry name" value="Aldolase class I"/>
    <property type="match status" value="1"/>
</dbReference>
<evidence type="ECO:0000259" key="3">
    <source>
        <dbReference type="Pfam" id="PF18152"/>
    </source>
</evidence>
<dbReference type="OrthoDB" id="9780456at2"/>
<dbReference type="EC" id="2.5.1.54" evidence="4"/>
<dbReference type="eggNOG" id="COG2876">
    <property type="taxonomic scope" value="Bacteria"/>
</dbReference>
<dbReference type="InterPro" id="IPR052899">
    <property type="entry name" value="Class-I_DAHP_synthase"/>
</dbReference>
<dbReference type="InterPro" id="IPR006218">
    <property type="entry name" value="DAHP1/KDSA"/>
</dbReference>
<proteinExistence type="predicted"/>
<dbReference type="InterPro" id="IPR041071">
    <property type="entry name" value="DAHP_snth_FXD"/>
</dbReference>
<dbReference type="PANTHER" id="PTHR43018:SF2">
    <property type="entry name" value="PHOSPHO-2-DEHYDRO-3-DEOXYHEPTONATE ALDOLASE"/>
    <property type="match status" value="1"/>
</dbReference>
<dbReference type="PANTHER" id="PTHR43018">
    <property type="entry name" value="PHOSPHO-2-DEHYDRO-3-DEOXYHEPTONATE ALDOLASE"/>
    <property type="match status" value="1"/>
</dbReference>
<dbReference type="EMBL" id="CP002360">
    <property type="protein sequence ID" value="AEE96546.1"/>
    <property type="molecule type" value="Genomic_DNA"/>
</dbReference>
<keyword evidence="1 4" id="KW-0808">Transferase</keyword>
<organism evidence="4 5">
    <name type="scientific">Mahella australiensis (strain DSM 15567 / CIP 107919 / 50-1 BON)</name>
    <dbReference type="NCBI Taxonomy" id="697281"/>
    <lineage>
        <taxon>Bacteria</taxon>
        <taxon>Bacillati</taxon>
        <taxon>Bacillota</taxon>
        <taxon>Clostridia</taxon>
        <taxon>Thermoanaerobacterales</taxon>
        <taxon>Thermoanaerobacterales Family IV. Incertae Sedis</taxon>
        <taxon>Mahella</taxon>
    </lineage>
</organism>
<dbReference type="RefSeq" id="WP_013780976.1">
    <property type="nucleotide sequence ID" value="NC_015520.1"/>
</dbReference>
<dbReference type="GO" id="GO:0009073">
    <property type="term" value="P:aromatic amino acid family biosynthetic process"/>
    <property type="evidence" value="ECO:0007669"/>
    <property type="project" value="InterPro"/>
</dbReference>